<name>A0A9D1S2R3_9MICC</name>
<protein>
    <submittedName>
        <fullName evidence="3">Universal stress protein</fullName>
    </submittedName>
</protein>
<dbReference type="InterPro" id="IPR014729">
    <property type="entry name" value="Rossmann-like_a/b/a_fold"/>
</dbReference>
<organism evidence="3 4">
    <name type="scientific">Candidatus Nesterenkonia stercoripullorum</name>
    <dbReference type="NCBI Taxonomy" id="2838701"/>
    <lineage>
        <taxon>Bacteria</taxon>
        <taxon>Bacillati</taxon>
        <taxon>Actinomycetota</taxon>
        <taxon>Actinomycetes</taxon>
        <taxon>Micrococcales</taxon>
        <taxon>Micrococcaceae</taxon>
        <taxon>Nesterenkonia</taxon>
    </lineage>
</organism>
<evidence type="ECO:0000313" key="4">
    <source>
        <dbReference type="Proteomes" id="UP000824151"/>
    </source>
</evidence>
<dbReference type="PANTHER" id="PTHR46268:SF6">
    <property type="entry name" value="UNIVERSAL STRESS PROTEIN UP12"/>
    <property type="match status" value="1"/>
</dbReference>
<comment type="caution">
    <text evidence="3">The sequence shown here is derived from an EMBL/GenBank/DDBJ whole genome shotgun (WGS) entry which is preliminary data.</text>
</comment>
<accession>A0A9D1S2R3</accession>
<dbReference type="Pfam" id="PF00582">
    <property type="entry name" value="Usp"/>
    <property type="match status" value="1"/>
</dbReference>
<reference evidence="3" key="1">
    <citation type="journal article" date="2021" name="PeerJ">
        <title>Extensive microbial diversity within the chicken gut microbiome revealed by metagenomics and culture.</title>
        <authorList>
            <person name="Gilroy R."/>
            <person name="Ravi A."/>
            <person name="Getino M."/>
            <person name="Pursley I."/>
            <person name="Horton D.L."/>
            <person name="Alikhan N.F."/>
            <person name="Baker D."/>
            <person name="Gharbi K."/>
            <person name="Hall N."/>
            <person name="Watson M."/>
            <person name="Adriaenssens E.M."/>
            <person name="Foster-Nyarko E."/>
            <person name="Jarju S."/>
            <person name="Secka A."/>
            <person name="Antonio M."/>
            <person name="Oren A."/>
            <person name="Chaudhuri R.R."/>
            <person name="La Ragione R."/>
            <person name="Hildebrand F."/>
            <person name="Pallen M.J."/>
        </authorList>
    </citation>
    <scope>NUCLEOTIDE SEQUENCE</scope>
    <source>
        <strain evidence="3">ChiHejej3B27-3195</strain>
    </source>
</reference>
<sequence>MESVLVGVDHSVPSRRASQFALKRAQINQWRVRIVHVVNWSRWYDTPTLPELQARPLRMKEETQSVRRTLLDPLLEDMKQKGLVEGLAIGSAVHFGRPSEVLSELAGTGDSDLVIVARTGESNLKQAIFGSTASRLVQHAPVPVIVVP</sequence>
<evidence type="ECO:0000313" key="3">
    <source>
        <dbReference type="EMBL" id="HIW99543.1"/>
    </source>
</evidence>
<dbReference type="Proteomes" id="UP000824151">
    <property type="component" value="Unassembled WGS sequence"/>
</dbReference>
<comment type="similarity">
    <text evidence="1">Belongs to the universal stress protein A family.</text>
</comment>
<gene>
    <name evidence="3" type="ORF">H9871_05315</name>
</gene>
<dbReference type="PANTHER" id="PTHR46268">
    <property type="entry name" value="STRESS RESPONSE PROTEIN NHAX"/>
    <property type="match status" value="1"/>
</dbReference>
<dbReference type="EMBL" id="DXGD01000194">
    <property type="protein sequence ID" value="HIW99543.1"/>
    <property type="molecule type" value="Genomic_DNA"/>
</dbReference>
<proteinExistence type="inferred from homology"/>
<evidence type="ECO:0000256" key="1">
    <source>
        <dbReference type="ARBA" id="ARBA00008791"/>
    </source>
</evidence>
<dbReference type="CDD" id="cd00293">
    <property type="entry name" value="USP-like"/>
    <property type="match status" value="1"/>
</dbReference>
<dbReference type="InterPro" id="IPR006015">
    <property type="entry name" value="Universal_stress_UspA"/>
</dbReference>
<evidence type="ECO:0000259" key="2">
    <source>
        <dbReference type="Pfam" id="PF00582"/>
    </source>
</evidence>
<dbReference type="InterPro" id="IPR006016">
    <property type="entry name" value="UspA"/>
</dbReference>
<dbReference type="PRINTS" id="PR01438">
    <property type="entry name" value="UNVRSLSTRESS"/>
</dbReference>
<reference evidence="3" key="2">
    <citation type="submission" date="2021-04" db="EMBL/GenBank/DDBJ databases">
        <authorList>
            <person name="Gilroy R."/>
        </authorList>
    </citation>
    <scope>NUCLEOTIDE SEQUENCE</scope>
    <source>
        <strain evidence="3">ChiHejej3B27-3195</strain>
    </source>
</reference>
<dbReference type="SUPFAM" id="SSF52402">
    <property type="entry name" value="Adenine nucleotide alpha hydrolases-like"/>
    <property type="match status" value="1"/>
</dbReference>
<feature type="domain" description="UspA" evidence="2">
    <location>
        <begin position="2"/>
        <end position="148"/>
    </location>
</feature>
<dbReference type="Gene3D" id="3.40.50.620">
    <property type="entry name" value="HUPs"/>
    <property type="match status" value="1"/>
</dbReference>
<dbReference type="AlphaFoldDB" id="A0A9D1S2R3"/>